<organism evidence="2 3">
    <name type="scientific">Pontibacter ruber</name>
    <dbReference type="NCBI Taxonomy" id="1343895"/>
    <lineage>
        <taxon>Bacteria</taxon>
        <taxon>Pseudomonadati</taxon>
        <taxon>Bacteroidota</taxon>
        <taxon>Cytophagia</taxon>
        <taxon>Cytophagales</taxon>
        <taxon>Hymenobacteraceae</taxon>
        <taxon>Pontibacter</taxon>
    </lineage>
</organism>
<gene>
    <name evidence="2" type="ORF">ACFSKP_07365</name>
</gene>
<keyword evidence="3" id="KW-1185">Reference proteome</keyword>
<dbReference type="EMBL" id="JBHUIM010000001">
    <property type="protein sequence ID" value="MFD2246069.1"/>
    <property type="molecule type" value="Genomic_DNA"/>
</dbReference>
<dbReference type="Gene3D" id="3.90.550.10">
    <property type="entry name" value="Spore Coat Polysaccharide Biosynthesis Protein SpsA, Chain A"/>
    <property type="match status" value="1"/>
</dbReference>
<dbReference type="SUPFAM" id="SSF53448">
    <property type="entry name" value="Nucleotide-diphospho-sugar transferases"/>
    <property type="match status" value="1"/>
</dbReference>
<dbReference type="RefSeq" id="WP_377495738.1">
    <property type="nucleotide sequence ID" value="NZ_JBHUIM010000001.1"/>
</dbReference>
<sequence length="289" mass="33544">MVDVSVIILNYNTFDLTCECIASIYEFTEGVSFEILVVDNASTECSPELFKRAFPEIILIASKTNLGFAGGNNLGIQHATDRTILLLNSDTRLLNNAIFLAYSRLLQSDKVAAVTGKLVYPTGEVQLVAQQFPSVKLLMLEILRLYHLIPREKRGKVFASNYFDYKTELEPDWIWATFFFIRREVIERLPQQKLPEDFFMYEEDKLWCYRIRQLGYRVLYSPEPLILHHMSGSNKAFADILTNNRHILINELKFISMTKSRLYARTYFILKAIHYLTSSYRLARPLAKL</sequence>
<keyword evidence="2" id="KW-0808">Transferase</keyword>
<dbReference type="PANTHER" id="PTHR43179">
    <property type="entry name" value="RHAMNOSYLTRANSFERASE WBBL"/>
    <property type="match status" value="1"/>
</dbReference>
<comment type="caution">
    <text evidence="2">The sequence shown here is derived from an EMBL/GenBank/DDBJ whole genome shotgun (WGS) entry which is preliminary data.</text>
</comment>
<dbReference type="EC" id="2.4.-.-" evidence="2"/>
<evidence type="ECO:0000313" key="3">
    <source>
        <dbReference type="Proteomes" id="UP001597374"/>
    </source>
</evidence>
<dbReference type="CDD" id="cd04186">
    <property type="entry name" value="GT_2_like_c"/>
    <property type="match status" value="1"/>
</dbReference>
<evidence type="ECO:0000259" key="1">
    <source>
        <dbReference type="Pfam" id="PF00535"/>
    </source>
</evidence>
<dbReference type="InterPro" id="IPR001173">
    <property type="entry name" value="Glyco_trans_2-like"/>
</dbReference>
<dbReference type="GO" id="GO:0016757">
    <property type="term" value="F:glycosyltransferase activity"/>
    <property type="evidence" value="ECO:0007669"/>
    <property type="project" value="UniProtKB-KW"/>
</dbReference>
<feature type="domain" description="Glycosyltransferase 2-like" evidence="1">
    <location>
        <begin position="5"/>
        <end position="141"/>
    </location>
</feature>
<proteinExistence type="predicted"/>
<keyword evidence="2" id="KW-0328">Glycosyltransferase</keyword>
<accession>A0ABW5CVP2</accession>
<evidence type="ECO:0000313" key="2">
    <source>
        <dbReference type="EMBL" id="MFD2246069.1"/>
    </source>
</evidence>
<dbReference type="PANTHER" id="PTHR43179:SF7">
    <property type="entry name" value="RHAMNOSYLTRANSFERASE WBBL"/>
    <property type="match status" value="1"/>
</dbReference>
<protein>
    <submittedName>
        <fullName evidence="2">Glycosyltransferase family 2 protein</fullName>
        <ecNumber evidence="2">2.4.-.-</ecNumber>
    </submittedName>
</protein>
<name>A0ABW5CVP2_9BACT</name>
<reference evidence="3" key="1">
    <citation type="journal article" date="2019" name="Int. J. Syst. Evol. Microbiol.">
        <title>The Global Catalogue of Microorganisms (GCM) 10K type strain sequencing project: providing services to taxonomists for standard genome sequencing and annotation.</title>
        <authorList>
            <consortium name="The Broad Institute Genomics Platform"/>
            <consortium name="The Broad Institute Genome Sequencing Center for Infectious Disease"/>
            <person name="Wu L."/>
            <person name="Ma J."/>
        </authorList>
    </citation>
    <scope>NUCLEOTIDE SEQUENCE [LARGE SCALE GENOMIC DNA]</scope>
    <source>
        <strain evidence="3">CGMCC 4.1782</strain>
    </source>
</reference>
<dbReference type="Pfam" id="PF00535">
    <property type="entry name" value="Glycos_transf_2"/>
    <property type="match status" value="1"/>
</dbReference>
<dbReference type="InterPro" id="IPR029044">
    <property type="entry name" value="Nucleotide-diphossugar_trans"/>
</dbReference>
<dbReference type="Proteomes" id="UP001597374">
    <property type="component" value="Unassembled WGS sequence"/>
</dbReference>